<keyword evidence="3" id="KW-1185">Reference proteome</keyword>
<protein>
    <submittedName>
        <fullName evidence="2">Uncharacterized protein</fullName>
    </submittedName>
</protein>
<keyword evidence="1" id="KW-0472">Membrane</keyword>
<evidence type="ECO:0000313" key="2">
    <source>
        <dbReference type="EMBL" id="ACF45043.1"/>
    </source>
</evidence>
<organism evidence="2 3">
    <name type="scientific">Pelodictyon phaeoclathratiforme (strain DSM 5477 / BU-1)</name>
    <dbReference type="NCBI Taxonomy" id="324925"/>
    <lineage>
        <taxon>Bacteria</taxon>
        <taxon>Pseudomonadati</taxon>
        <taxon>Chlorobiota</taxon>
        <taxon>Chlorobiia</taxon>
        <taxon>Chlorobiales</taxon>
        <taxon>Chlorobiaceae</taxon>
        <taxon>Chlorobium/Pelodictyon group</taxon>
        <taxon>Pelodictyon</taxon>
    </lineage>
</organism>
<dbReference type="Proteomes" id="UP000002724">
    <property type="component" value="Chromosome"/>
</dbReference>
<sequence length="143" mass="15556">MQASKRVALFLRGLLRGVKGFAKKRPEEVVAVGSEAQEVPNSGIKEMVSNALEFDIGLLLRPTSFLYILAGMGIILFQTYNNLAINNLALHNEKLREQIQMTSSVITSQELKMGELHSIRNIAENAAALGVVASSIPPVELVP</sequence>
<evidence type="ECO:0000256" key="1">
    <source>
        <dbReference type="SAM" id="Phobius"/>
    </source>
</evidence>
<name>B4SHF0_PELPB</name>
<dbReference type="KEGG" id="pph:Ppha_2900"/>
<gene>
    <name evidence="2" type="ordered locus">Ppha_2900</name>
</gene>
<reference evidence="2 3" key="1">
    <citation type="submission" date="2008-06" db="EMBL/GenBank/DDBJ databases">
        <title>Complete sequence of Pelodictyon phaeoclathratiforme BU-1.</title>
        <authorList>
            <consortium name="US DOE Joint Genome Institute"/>
            <person name="Lucas S."/>
            <person name="Copeland A."/>
            <person name="Lapidus A."/>
            <person name="Glavina del Rio T."/>
            <person name="Dalin E."/>
            <person name="Tice H."/>
            <person name="Bruce D."/>
            <person name="Goodwin L."/>
            <person name="Pitluck S."/>
            <person name="Schmutz J."/>
            <person name="Larimer F."/>
            <person name="Land M."/>
            <person name="Hauser L."/>
            <person name="Kyrpides N."/>
            <person name="Mikhailova N."/>
            <person name="Liu Z."/>
            <person name="Li T."/>
            <person name="Zhao F."/>
            <person name="Overmann J."/>
            <person name="Bryant D.A."/>
            <person name="Richardson P."/>
        </authorList>
    </citation>
    <scope>NUCLEOTIDE SEQUENCE [LARGE SCALE GENOMIC DNA]</scope>
    <source>
        <strain evidence="3">DSM 5477 / BU-1</strain>
    </source>
</reference>
<feature type="transmembrane region" description="Helical" evidence="1">
    <location>
        <begin position="65"/>
        <end position="85"/>
    </location>
</feature>
<dbReference type="AlphaFoldDB" id="B4SHF0"/>
<keyword evidence="1" id="KW-0812">Transmembrane</keyword>
<dbReference type="HOGENOM" id="CLU_1804368_0_0_10"/>
<proteinExistence type="predicted"/>
<evidence type="ECO:0000313" key="3">
    <source>
        <dbReference type="Proteomes" id="UP000002724"/>
    </source>
</evidence>
<dbReference type="EMBL" id="CP001110">
    <property type="protein sequence ID" value="ACF45043.1"/>
    <property type="molecule type" value="Genomic_DNA"/>
</dbReference>
<dbReference type="STRING" id="324925.Ppha_2900"/>
<dbReference type="OrthoDB" id="597948at2"/>
<accession>B4SHF0</accession>
<keyword evidence="1" id="KW-1133">Transmembrane helix</keyword>